<reference evidence="3" key="1">
    <citation type="journal article" date="2014" name="BMC Genomics">
        <title>The Babesia bovis gene and promoter model: an update from full-length EST analysis.</title>
        <authorList>
            <person name="Yamagishi J."/>
            <person name="Wakaguri H."/>
            <person name="Yokoyama N."/>
            <person name="Yamashita R."/>
            <person name="Suzuki Y."/>
            <person name="Xuan X."/>
            <person name="Igarashi I."/>
        </authorList>
    </citation>
    <scope>NUCLEOTIDE SEQUENCE</scope>
    <source>
        <strain evidence="3">Texas</strain>
    </source>
</reference>
<dbReference type="VEuPathDB" id="PiroplasmaDB:BBOV_IV006870"/>
<proteinExistence type="evidence at transcript level"/>
<name>S6C9N7_BABBO</name>
<evidence type="ECO:0000313" key="3">
    <source>
        <dbReference type="EMBL" id="BAN65535.1"/>
    </source>
</evidence>
<sequence length="192" mass="21485">MLHMLLLLCAITCISDIFGCIIKRMQSLCEKMEKVTARPNEPMVTANGEVPNVMDMIAQIVLPKLNIFGLIRMFLGLVGVLVNLIMPYFLLSKFTKYTNASYQRQHHSYSPFMIIDFGPFPTSGEDLAAEAADSDKKVEDIHALKSFNRYIGFMVAKVAVKAIYSTFHAAISPRSYLKHHANKANPPSILTT</sequence>
<evidence type="ECO:0000256" key="1">
    <source>
        <dbReference type="SAM" id="Phobius"/>
    </source>
</evidence>
<evidence type="ECO:0000256" key="2">
    <source>
        <dbReference type="SAM" id="SignalP"/>
    </source>
</evidence>
<keyword evidence="1" id="KW-0472">Membrane</keyword>
<gene>
    <name evidence="3" type="primary">BBOV_IV006870</name>
</gene>
<keyword evidence="1" id="KW-1133">Transmembrane helix</keyword>
<organism evidence="3">
    <name type="scientific">Babesia bovis</name>
    <dbReference type="NCBI Taxonomy" id="5865"/>
    <lineage>
        <taxon>Eukaryota</taxon>
        <taxon>Sar</taxon>
        <taxon>Alveolata</taxon>
        <taxon>Apicomplexa</taxon>
        <taxon>Aconoidasida</taxon>
        <taxon>Piroplasmida</taxon>
        <taxon>Babesiidae</taxon>
        <taxon>Babesia</taxon>
    </lineage>
</organism>
<accession>S6C9N7</accession>
<feature type="signal peptide" evidence="2">
    <location>
        <begin position="1"/>
        <end position="19"/>
    </location>
</feature>
<feature type="transmembrane region" description="Helical" evidence="1">
    <location>
        <begin position="70"/>
        <end position="91"/>
    </location>
</feature>
<dbReference type="AlphaFoldDB" id="S6C9N7"/>
<keyword evidence="2" id="KW-0732">Signal</keyword>
<keyword evidence="1" id="KW-0812">Transmembrane</keyword>
<feature type="chain" id="PRO_5004547151" evidence="2">
    <location>
        <begin position="20"/>
        <end position="192"/>
    </location>
</feature>
<dbReference type="EMBL" id="AK441741">
    <property type="protein sequence ID" value="BAN65535.1"/>
    <property type="molecule type" value="mRNA"/>
</dbReference>
<protein>
    <submittedName>
        <fullName evidence="3">Uncharacterized protein</fullName>
    </submittedName>
</protein>